<feature type="compositionally biased region" description="Low complexity" evidence="1">
    <location>
        <begin position="125"/>
        <end position="137"/>
    </location>
</feature>
<gene>
    <name evidence="2" type="ORF">NCTC12391_02513</name>
</gene>
<feature type="region of interest" description="Disordered" evidence="1">
    <location>
        <begin position="1"/>
        <end position="61"/>
    </location>
</feature>
<feature type="compositionally biased region" description="Low complexity" evidence="1">
    <location>
        <begin position="1"/>
        <end position="11"/>
    </location>
</feature>
<evidence type="ECO:0000313" key="2">
    <source>
        <dbReference type="EMBL" id="VEW14373.1"/>
    </source>
</evidence>
<protein>
    <submittedName>
        <fullName evidence="2">Uncharacterized protein</fullName>
    </submittedName>
</protein>
<feature type="compositionally biased region" description="Basic residues" evidence="1">
    <location>
        <begin position="12"/>
        <end position="22"/>
    </location>
</feature>
<evidence type="ECO:0000256" key="1">
    <source>
        <dbReference type="SAM" id="MobiDB-lite"/>
    </source>
</evidence>
<dbReference type="AlphaFoldDB" id="A0A449D9Y1"/>
<accession>A0A449D9Y1</accession>
<sequence length="137" mass="14744">MPSAKATTPARTRIRRRDRNRFRASTGVRGLATRRSVPVSRPEPVRAVSARRTPATKHEAAQARNIACAPAIWNSGMPARKAIHAPEDSLSMSAAKRSSPESMREAMWARTATQKYAPPRPPRPAAAKAGGKVVAAA</sequence>
<dbReference type="Proteomes" id="UP000386281">
    <property type="component" value="Unassembled WGS sequence"/>
</dbReference>
<name>A0A449D9Y1_9MICO</name>
<feature type="region of interest" description="Disordered" evidence="1">
    <location>
        <begin position="84"/>
        <end position="137"/>
    </location>
</feature>
<organism evidence="2 3">
    <name type="scientific">Brevibacterium casei</name>
    <dbReference type="NCBI Taxonomy" id="33889"/>
    <lineage>
        <taxon>Bacteria</taxon>
        <taxon>Bacillati</taxon>
        <taxon>Actinomycetota</taxon>
        <taxon>Actinomycetes</taxon>
        <taxon>Micrococcales</taxon>
        <taxon>Brevibacteriaceae</taxon>
        <taxon>Brevibacterium</taxon>
    </lineage>
</organism>
<reference evidence="2 3" key="1">
    <citation type="submission" date="2019-02" db="EMBL/GenBank/DDBJ databases">
        <authorList>
            <consortium name="Pathogen Informatics"/>
        </authorList>
    </citation>
    <scope>NUCLEOTIDE SEQUENCE [LARGE SCALE GENOMIC DNA]</scope>
    <source>
        <strain evidence="2 3">3012STDY7078520</strain>
    </source>
</reference>
<dbReference type="EMBL" id="CAACXN010000015">
    <property type="protein sequence ID" value="VEW14373.1"/>
    <property type="molecule type" value="Genomic_DNA"/>
</dbReference>
<proteinExistence type="predicted"/>
<evidence type="ECO:0000313" key="3">
    <source>
        <dbReference type="Proteomes" id="UP000386281"/>
    </source>
</evidence>